<keyword evidence="3" id="KW-1185">Reference proteome</keyword>
<feature type="domain" description="Glycosyltransferase 2-like" evidence="1">
    <location>
        <begin position="6"/>
        <end position="159"/>
    </location>
</feature>
<dbReference type="EMBL" id="LDZY01000015">
    <property type="protein sequence ID" value="KLU64357.1"/>
    <property type="molecule type" value="Genomic_DNA"/>
</dbReference>
<keyword evidence="2" id="KW-0328">Glycosyltransferase</keyword>
<gene>
    <name evidence="2" type="primary">epsE_3</name>
    <name evidence="2" type="ORF">DEAC_c37910</name>
</gene>
<dbReference type="PANTHER" id="PTHR22916">
    <property type="entry name" value="GLYCOSYLTRANSFERASE"/>
    <property type="match status" value="1"/>
</dbReference>
<keyword evidence="2" id="KW-0808">Transferase</keyword>
<evidence type="ECO:0000313" key="2">
    <source>
        <dbReference type="EMBL" id="KLU64357.1"/>
    </source>
</evidence>
<sequence length="381" mass="45065">MPPLVSVILPSYKHEKYVRIALESVLKQSFCDYEFLISDDCSPDNTVKEIQKYKDERIKLHIFPENQGATINHKYLIEQARGKYVALINSDDVWLPGRLEKQVDYLEEHKECGACFSWAAFIDENGNHLKMNENVFEQPNRTQAEWYAHFFQRGNCLCHPSVLIRTELYHTLGVYNLSLRQLPDFDMWIRLIKHYNIHIFQEPLVQHRRFIQSGENTSSPKITNSIRDVMESYYILTNYFKDVSDELFEEAFQKEFRKKGKLSHNELCCEKFFLMLDGKYYMPSIPLLAAINYFFEIYSLEGMAETFKDSYHFTMQDFHDISCKVDLLGILPKGVVVDKSNDFDLETYVKVNKAKALAMIFLNRNSNLYQYCKKLYYKMKK</sequence>
<dbReference type="PATRIC" id="fig|476652.3.peg.4009"/>
<dbReference type="InterPro" id="IPR001173">
    <property type="entry name" value="Glyco_trans_2-like"/>
</dbReference>
<dbReference type="STRING" id="476652.DEAC_c37910"/>
<dbReference type="EC" id="2.4.-.-" evidence="2"/>
<dbReference type="PANTHER" id="PTHR22916:SF3">
    <property type="entry name" value="UDP-GLCNAC:BETAGAL BETA-1,3-N-ACETYLGLUCOSAMINYLTRANSFERASE-LIKE PROTEIN 1"/>
    <property type="match status" value="1"/>
</dbReference>
<reference evidence="2 3" key="1">
    <citation type="submission" date="2015-06" db="EMBL/GenBank/DDBJ databases">
        <title>Draft genome of the moderately acidophilic sulfate reducer Candidatus Desulfosporosinus acididurans strain M1.</title>
        <authorList>
            <person name="Poehlein A."/>
            <person name="Petzsch P."/>
            <person name="Johnson B.D."/>
            <person name="Schloemann M."/>
            <person name="Daniel R."/>
            <person name="Muehling M."/>
        </authorList>
    </citation>
    <scope>NUCLEOTIDE SEQUENCE [LARGE SCALE GENOMIC DNA]</scope>
    <source>
        <strain evidence="2 3">M1</strain>
    </source>
</reference>
<name>A0A0J1FLW0_9FIRM</name>
<comment type="caution">
    <text evidence="2">The sequence shown here is derived from an EMBL/GenBank/DDBJ whole genome shotgun (WGS) entry which is preliminary data.</text>
</comment>
<dbReference type="Proteomes" id="UP000036356">
    <property type="component" value="Unassembled WGS sequence"/>
</dbReference>
<dbReference type="Gene3D" id="3.90.550.10">
    <property type="entry name" value="Spore Coat Polysaccharide Biosynthesis Protein SpsA, Chain A"/>
    <property type="match status" value="1"/>
</dbReference>
<dbReference type="AlphaFoldDB" id="A0A0J1FLW0"/>
<dbReference type="SUPFAM" id="SSF53448">
    <property type="entry name" value="Nucleotide-diphospho-sugar transferases"/>
    <property type="match status" value="1"/>
</dbReference>
<protein>
    <submittedName>
        <fullName evidence="2">Putative glycosyltransferase EpsE</fullName>
        <ecNumber evidence="2">2.4.-.-</ecNumber>
    </submittedName>
</protein>
<organism evidence="2 3">
    <name type="scientific">Desulfosporosinus acididurans</name>
    <dbReference type="NCBI Taxonomy" id="476652"/>
    <lineage>
        <taxon>Bacteria</taxon>
        <taxon>Bacillati</taxon>
        <taxon>Bacillota</taxon>
        <taxon>Clostridia</taxon>
        <taxon>Eubacteriales</taxon>
        <taxon>Desulfitobacteriaceae</taxon>
        <taxon>Desulfosporosinus</taxon>
    </lineage>
</organism>
<proteinExistence type="predicted"/>
<accession>A0A0J1FLW0</accession>
<evidence type="ECO:0000259" key="1">
    <source>
        <dbReference type="Pfam" id="PF00535"/>
    </source>
</evidence>
<dbReference type="Pfam" id="PF00535">
    <property type="entry name" value="Glycos_transf_2"/>
    <property type="match status" value="1"/>
</dbReference>
<dbReference type="InterPro" id="IPR029044">
    <property type="entry name" value="Nucleotide-diphossugar_trans"/>
</dbReference>
<dbReference type="GO" id="GO:0016758">
    <property type="term" value="F:hexosyltransferase activity"/>
    <property type="evidence" value="ECO:0007669"/>
    <property type="project" value="UniProtKB-ARBA"/>
</dbReference>
<dbReference type="RefSeq" id="WP_053006504.1">
    <property type="nucleotide sequence ID" value="NZ_LDZY01000015.1"/>
</dbReference>
<evidence type="ECO:0000313" key="3">
    <source>
        <dbReference type="Proteomes" id="UP000036356"/>
    </source>
</evidence>